<dbReference type="GO" id="GO:0046872">
    <property type="term" value="F:metal ion binding"/>
    <property type="evidence" value="ECO:0007669"/>
    <property type="project" value="UniProtKB-KW"/>
</dbReference>
<dbReference type="OrthoDB" id="9797047at2"/>
<reference evidence="3 4" key="1">
    <citation type="journal article" date="2011" name="J. Bacteriol.">
        <title>Complete genome of the cellulolytic ruminal bacterium Ruminococcus albus 7.</title>
        <authorList>
            <person name="Suen G."/>
            <person name="Stevenson D.M."/>
            <person name="Bruce D.C."/>
            <person name="Chertkov O."/>
            <person name="Copeland A."/>
            <person name="Cheng J.F."/>
            <person name="Detter C."/>
            <person name="Detter J.C."/>
            <person name="Goodwin L.A."/>
            <person name="Han C.S."/>
            <person name="Hauser L.J."/>
            <person name="Ivanova N.N."/>
            <person name="Kyrpides N.C."/>
            <person name="Land M.L."/>
            <person name="Lapidus A."/>
            <person name="Lucas S."/>
            <person name="Ovchinnikova G."/>
            <person name="Pitluck S."/>
            <person name="Tapia R."/>
            <person name="Woyke T."/>
            <person name="Boyum J."/>
            <person name="Mead D."/>
            <person name="Weimer P.J."/>
        </authorList>
    </citation>
    <scope>NUCLEOTIDE SEQUENCE [LARGE SCALE GENOMIC DNA]</scope>
    <source>
        <strain evidence="4">ATCC 27210 / DSM 20455 / JCM 14654 / NCDO 2250 / 7</strain>
    </source>
</reference>
<dbReference type="SUPFAM" id="SSF51182">
    <property type="entry name" value="RmlC-like cupins"/>
    <property type="match status" value="1"/>
</dbReference>
<keyword evidence="1" id="KW-0479">Metal-binding</keyword>
<dbReference type="HOGENOM" id="CLU_116722_3_2_9"/>
<evidence type="ECO:0000256" key="1">
    <source>
        <dbReference type="ARBA" id="ARBA00022723"/>
    </source>
</evidence>
<evidence type="ECO:0000313" key="3">
    <source>
        <dbReference type="EMBL" id="ADU21384.1"/>
    </source>
</evidence>
<evidence type="ECO:0000259" key="2">
    <source>
        <dbReference type="Pfam" id="PF07883"/>
    </source>
</evidence>
<feature type="domain" description="Cupin type-2" evidence="2">
    <location>
        <begin position="38"/>
        <end position="105"/>
    </location>
</feature>
<dbReference type="RefSeq" id="WP_013497562.1">
    <property type="nucleotide sequence ID" value="NC_014833.1"/>
</dbReference>
<dbReference type="KEGG" id="ral:Rumal_0857"/>
<dbReference type="Pfam" id="PF07883">
    <property type="entry name" value="Cupin_2"/>
    <property type="match status" value="1"/>
</dbReference>
<dbReference type="InterPro" id="IPR051610">
    <property type="entry name" value="GPI/OXD"/>
</dbReference>
<accession>E6UIT2</accession>
<dbReference type="eggNOG" id="COG0662">
    <property type="taxonomic scope" value="Bacteria"/>
</dbReference>
<gene>
    <name evidence="3" type="ordered locus">Rumal_0857</name>
</gene>
<name>E6UIT2_RUMA7</name>
<organism evidence="3 4">
    <name type="scientific">Ruminococcus albus (strain ATCC 27210 / DSM 20455 / JCM 14654 / NCDO 2250 / 7)</name>
    <dbReference type="NCBI Taxonomy" id="697329"/>
    <lineage>
        <taxon>Bacteria</taxon>
        <taxon>Bacillati</taxon>
        <taxon>Bacillota</taxon>
        <taxon>Clostridia</taxon>
        <taxon>Eubacteriales</taxon>
        <taxon>Oscillospiraceae</taxon>
        <taxon>Ruminococcus</taxon>
    </lineage>
</organism>
<dbReference type="EMBL" id="CP002403">
    <property type="protein sequence ID" value="ADU21384.1"/>
    <property type="molecule type" value="Genomic_DNA"/>
</dbReference>
<dbReference type="InterPro" id="IPR013096">
    <property type="entry name" value="Cupin_2"/>
</dbReference>
<proteinExistence type="predicted"/>
<dbReference type="PANTHER" id="PTHR35848:SF6">
    <property type="entry name" value="CUPIN TYPE-2 DOMAIN-CONTAINING PROTEIN"/>
    <property type="match status" value="1"/>
</dbReference>
<sequence>MLIDFNNMQEIEIEHLDGGEGTILAKMFMNEYGKVIVSRIPPKCSIGLHSHKSSNDINFVISGTGRAICDGKEEVLTAGTCHYCKIEQEHSIINDGDEDLVLYTVVQNR</sequence>
<protein>
    <submittedName>
        <fullName evidence="3">Cupin 2 conserved barrel domain protein</fullName>
    </submittedName>
</protein>
<dbReference type="Proteomes" id="UP000006919">
    <property type="component" value="Chromosome"/>
</dbReference>
<dbReference type="Gene3D" id="2.60.120.10">
    <property type="entry name" value="Jelly Rolls"/>
    <property type="match status" value="1"/>
</dbReference>
<dbReference type="STRING" id="697329.Rumal_0857"/>
<dbReference type="InterPro" id="IPR014710">
    <property type="entry name" value="RmlC-like_jellyroll"/>
</dbReference>
<dbReference type="InterPro" id="IPR011051">
    <property type="entry name" value="RmlC_Cupin_sf"/>
</dbReference>
<dbReference type="AlphaFoldDB" id="E6UIT2"/>
<evidence type="ECO:0000313" key="4">
    <source>
        <dbReference type="Proteomes" id="UP000006919"/>
    </source>
</evidence>
<dbReference type="PANTHER" id="PTHR35848">
    <property type="entry name" value="OXALATE-BINDING PROTEIN"/>
    <property type="match status" value="1"/>
</dbReference>